<dbReference type="SMART" id="SM00504">
    <property type="entry name" value="Ubox"/>
    <property type="match status" value="1"/>
</dbReference>
<evidence type="ECO:0000256" key="19">
    <source>
        <dbReference type="ARBA" id="ARBA00078275"/>
    </source>
</evidence>
<dbReference type="CDD" id="cd16663">
    <property type="entry name" value="RING-Ubox_PPIL2"/>
    <property type="match status" value="1"/>
</dbReference>
<evidence type="ECO:0000256" key="7">
    <source>
        <dbReference type="ARBA" id="ARBA00022664"/>
    </source>
</evidence>
<name>A0A672JFC7_SALFA</name>
<evidence type="ECO:0000256" key="21">
    <source>
        <dbReference type="SAM" id="MobiDB-lite"/>
    </source>
</evidence>
<keyword evidence="14" id="KW-0508">mRNA splicing</keyword>
<keyword evidence="8" id="KW-0808">Transferase</keyword>
<dbReference type="GO" id="GO:0061630">
    <property type="term" value="F:ubiquitin protein ligase activity"/>
    <property type="evidence" value="ECO:0007669"/>
    <property type="project" value="UniProtKB-EC"/>
</dbReference>
<comment type="catalytic activity">
    <reaction evidence="1">
        <text>S-ubiquitinyl-[E2 ubiquitin-conjugating enzyme]-L-cysteine + [acceptor protein]-L-lysine = [E2 ubiquitin-conjugating enzyme]-L-cysteine + N(6)-ubiquitinyl-[acceptor protein]-L-lysine.</text>
        <dbReference type="EC" id="2.3.2.27"/>
    </reaction>
</comment>
<gene>
    <name evidence="24" type="primary">ppil2</name>
</gene>
<reference evidence="24" key="2">
    <citation type="submission" date="2025-08" db="UniProtKB">
        <authorList>
            <consortium name="Ensembl"/>
        </authorList>
    </citation>
    <scope>IDENTIFICATION</scope>
</reference>
<evidence type="ECO:0000256" key="13">
    <source>
        <dbReference type="ARBA" id="ARBA00023054"/>
    </source>
</evidence>
<accession>A0A672JFC7</accession>
<evidence type="ECO:0000256" key="20">
    <source>
        <dbReference type="ARBA" id="ARBA00079124"/>
    </source>
</evidence>
<comment type="similarity">
    <text evidence="4">Belongs to the cyclophilin-type PPIase family. PPIL2 subfamily.</text>
</comment>
<keyword evidence="13" id="KW-0175">Coiled coil</keyword>
<dbReference type="GO" id="GO:0000209">
    <property type="term" value="P:protein polyubiquitination"/>
    <property type="evidence" value="ECO:0007669"/>
    <property type="project" value="TreeGrafter"/>
</dbReference>
<keyword evidence="12" id="KW-0007">Acetylation</keyword>
<dbReference type="GO" id="GO:0071013">
    <property type="term" value="C:catalytic step 2 spliceosome"/>
    <property type="evidence" value="ECO:0007669"/>
    <property type="project" value="TreeGrafter"/>
</dbReference>
<keyword evidence="11" id="KW-0832">Ubl conjugation</keyword>
<evidence type="ECO:0000313" key="24">
    <source>
        <dbReference type="Ensembl" id="ENSSFAP00005051852.1"/>
    </source>
</evidence>
<dbReference type="FunFam" id="3.30.40.10:FF:000079">
    <property type="entry name" value="Peptidyl-prolyl cis-trans isomerase 2"/>
    <property type="match status" value="1"/>
</dbReference>
<evidence type="ECO:0000256" key="14">
    <source>
        <dbReference type="ARBA" id="ARBA00023187"/>
    </source>
</evidence>
<reference evidence="24" key="1">
    <citation type="submission" date="2019-06" db="EMBL/GenBank/DDBJ databases">
        <authorList>
            <consortium name="Wellcome Sanger Institute Data Sharing"/>
        </authorList>
    </citation>
    <scope>NUCLEOTIDE SEQUENCE [LARGE SCALE GENOMIC DNA]</scope>
</reference>
<keyword evidence="6" id="KW-1017">Isopeptide bond</keyword>
<evidence type="ECO:0000259" key="22">
    <source>
        <dbReference type="PROSITE" id="PS50072"/>
    </source>
</evidence>
<dbReference type="SUPFAM" id="SSF57850">
    <property type="entry name" value="RING/U-box"/>
    <property type="match status" value="1"/>
</dbReference>
<evidence type="ECO:0000256" key="2">
    <source>
        <dbReference type="ARBA" id="ARBA00004123"/>
    </source>
</evidence>
<feature type="region of interest" description="Disordered" evidence="21">
    <location>
        <begin position="432"/>
        <end position="504"/>
    </location>
</feature>
<dbReference type="AlphaFoldDB" id="A0A672JFC7"/>
<feature type="domain" description="PPIase cyclophilin-type" evidence="22">
    <location>
        <begin position="257"/>
        <end position="413"/>
    </location>
</feature>
<comment type="pathway">
    <text evidence="3">Protein modification; protein ubiquitination.</text>
</comment>
<evidence type="ECO:0000259" key="23">
    <source>
        <dbReference type="PROSITE" id="PS51698"/>
    </source>
</evidence>
<evidence type="ECO:0000256" key="6">
    <source>
        <dbReference type="ARBA" id="ARBA00022499"/>
    </source>
</evidence>
<feature type="compositionally biased region" description="Basic and acidic residues" evidence="21">
    <location>
        <begin position="432"/>
        <end position="456"/>
    </location>
</feature>
<dbReference type="Gene3D" id="2.40.100.10">
    <property type="entry name" value="Cyclophilin-like"/>
    <property type="match status" value="1"/>
</dbReference>
<dbReference type="InterPro" id="IPR013083">
    <property type="entry name" value="Znf_RING/FYVE/PHD"/>
</dbReference>
<evidence type="ECO:0000313" key="25">
    <source>
        <dbReference type="Proteomes" id="UP000472267"/>
    </source>
</evidence>
<dbReference type="PANTHER" id="PTHR45625:SF1">
    <property type="entry name" value="RING-TYPE E3 UBIQUITIN-PROTEIN LIGASE PPIL2"/>
    <property type="match status" value="1"/>
</dbReference>
<dbReference type="SUPFAM" id="SSF50891">
    <property type="entry name" value="Cyclophilin-like"/>
    <property type="match status" value="1"/>
</dbReference>
<dbReference type="InterPro" id="IPR026951">
    <property type="entry name" value="PPIL2_U-box_dom"/>
</dbReference>
<dbReference type="GO" id="GO:0008380">
    <property type="term" value="P:RNA splicing"/>
    <property type="evidence" value="ECO:0007669"/>
    <property type="project" value="UniProtKB-KW"/>
</dbReference>
<evidence type="ECO:0000256" key="10">
    <source>
        <dbReference type="ARBA" id="ARBA00022786"/>
    </source>
</evidence>
<evidence type="ECO:0000256" key="16">
    <source>
        <dbReference type="ARBA" id="ARBA00059251"/>
    </source>
</evidence>
<dbReference type="GO" id="GO:0006397">
    <property type="term" value="P:mRNA processing"/>
    <property type="evidence" value="ECO:0007669"/>
    <property type="project" value="UniProtKB-KW"/>
</dbReference>
<dbReference type="PROSITE" id="PS51698">
    <property type="entry name" value="U_BOX"/>
    <property type="match status" value="1"/>
</dbReference>
<proteinExistence type="inferred from homology"/>
<evidence type="ECO:0000256" key="1">
    <source>
        <dbReference type="ARBA" id="ARBA00000900"/>
    </source>
</evidence>
<dbReference type="InterPro" id="IPR044666">
    <property type="entry name" value="Cyclophilin_A-like"/>
</dbReference>
<keyword evidence="15" id="KW-0539">Nucleus</keyword>
<evidence type="ECO:0000256" key="11">
    <source>
        <dbReference type="ARBA" id="ARBA00022843"/>
    </source>
</evidence>
<dbReference type="PRINTS" id="PR00153">
    <property type="entry name" value="CSAPPISMRASE"/>
</dbReference>
<evidence type="ECO:0000256" key="8">
    <source>
        <dbReference type="ARBA" id="ARBA00022679"/>
    </source>
</evidence>
<dbReference type="GO" id="GO:0003755">
    <property type="term" value="F:peptidyl-prolyl cis-trans isomerase activity"/>
    <property type="evidence" value="ECO:0007669"/>
    <property type="project" value="InterPro"/>
</dbReference>
<evidence type="ECO:0000256" key="15">
    <source>
        <dbReference type="ARBA" id="ARBA00023242"/>
    </source>
</evidence>
<keyword evidence="25" id="KW-1185">Reference proteome</keyword>
<evidence type="ECO:0000256" key="12">
    <source>
        <dbReference type="ARBA" id="ARBA00022990"/>
    </source>
</evidence>
<dbReference type="Ensembl" id="ENSSFAT00005053500.1">
    <property type="protein sequence ID" value="ENSSFAP00005051852.1"/>
    <property type="gene ID" value="ENSSFAG00005023646.1"/>
</dbReference>
<comment type="subcellular location">
    <subcellularLocation>
        <location evidence="2">Nucleus</location>
    </subcellularLocation>
</comment>
<evidence type="ECO:0000256" key="5">
    <source>
        <dbReference type="ARBA" id="ARBA00012483"/>
    </source>
</evidence>
<evidence type="ECO:0000256" key="3">
    <source>
        <dbReference type="ARBA" id="ARBA00004906"/>
    </source>
</evidence>
<evidence type="ECO:0000256" key="4">
    <source>
        <dbReference type="ARBA" id="ARBA00007930"/>
    </source>
</evidence>
<evidence type="ECO:0000256" key="9">
    <source>
        <dbReference type="ARBA" id="ARBA00022728"/>
    </source>
</evidence>
<protein>
    <recommendedName>
        <fullName evidence="18">RING-type E3 ubiquitin-protein ligase PPIL2</fullName>
        <ecNumber evidence="5">2.3.2.27</ecNumber>
    </recommendedName>
    <alternativeName>
        <fullName evidence="20">CYC4</fullName>
    </alternativeName>
    <alternativeName>
        <fullName evidence="19">Probable inactive peptidyl-prolyl cis-trans isomerase-like 2</fullName>
    </alternativeName>
</protein>
<dbReference type="CDD" id="cd01923">
    <property type="entry name" value="cyclophilin_RING"/>
    <property type="match status" value="1"/>
</dbReference>
<dbReference type="Pfam" id="PF00160">
    <property type="entry name" value="Pro_isomerase"/>
    <property type="match status" value="1"/>
</dbReference>
<organism evidence="24 25">
    <name type="scientific">Salarias fasciatus</name>
    <name type="common">Jewelled blenny</name>
    <name type="synonym">Blennius fasciatus</name>
    <dbReference type="NCBI Taxonomy" id="181472"/>
    <lineage>
        <taxon>Eukaryota</taxon>
        <taxon>Metazoa</taxon>
        <taxon>Chordata</taxon>
        <taxon>Craniata</taxon>
        <taxon>Vertebrata</taxon>
        <taxon>Euteleostomi</taxon>
        <taxon>Actinopterygii</taxon>
        <taxon>Neopterygii</taxon>
        <taxon>Teleostei</taxon>
        <taxon>Neoteleostei</taxon>
        <taxon>Acanthomorphata</taxon>
        <taxon>Ovalentaria</taxon>
        <taxon>Blenniimorphae</taxon>
        <taxon>Blenniiformes</taxon>
        <taxon>Blennioidei</taxon>
        <taxon>Blenniidae</taxon>
        <taxon>Salariinae</taxon>
        <taxon>Salarias</taxon>
    </lineage>
</organism>
<dbReference type="InterPro" id="IPR002130">
    <property type="entry name" value="Cyclophilin-type_PPIase_dom"/>
</dbReference>
<comment type="subunit">
    <text evidence="17">Component of the minor spliceosome, which splices U12-type introns. Within this complex, interacts with PRPF8/PRP8, EFTUD2/SNU114 and PLRG1. Interacts with isoform 2 of BSG. Interacts (via the PPIase cyclophilin-type domain) with CRNKL1; they may form a trimeric complex with HSP90.</text>
</comment>
<keyword evidence="10" id="KW-0833">Ubl conjugation pathway</keyword>
<keyword evidence="9" id="KW-0747">Spliceosome</keyword>
<dbReference type="EC" id="2.3.2.27" evidence="5"/>
<evidence type="ECO:0000256" key="18">
    <source>
        <dbReference type="ARBA" id="ARBA00073734"/>
    </source>
</evidence>
<dbReference type="Gene3D" id="3.30.40.10">
    <property type="entry name" value="Zinc/RING finger domain, C3HC4 (zinc finger)"/>
    <property type="match status" value="1"/>
</dbReference>
<feature type="domain" description="U-box" evidence="23">
    <location>
        <begin position="35"/>
        <end position="108"/>
    </location>
</feature>
<sequence length="504" mass="55757">SSSPVFISPSRYITCTEYTNFYGGKRAEIPQGNFRRLPFDHCSLSLQPFEYPVCTEEGVVFDLLSIVPWIKKYGTNPATGEKLEAKSLIKLNFSKNNDGKYHCPVMFNVFTNNSHIVANRVTGNVFSFEVGGASPPAGLEPRHVSVFLSLSPGCGSDEEKAKQDPAYHLKTTNLETRETLAELYKDYKGDQLLASTMKEPEAKKTDKLNAAHYSTGRVSASFTSTAMTPATTHEADAISDDAVRYQYVKKKGYVRLHTNKGDLNIELHCDKVPKAGENFIRLCKKGYYDGTIFHRSIRNFMVGAFLRPCLSKTAEAVKASGGESFWGKPFKDEFRPNLSHAGRGVLSMANSGPNTNKSQFFITFRSCTYLDRKHTVFGRVVGGFEALTAMENVESDPKTDKPKAEIKLISTSVFVDPYEEADAQIAAEREKEAQKQEEEKQQASRVLKRAEEEQPRAFRAGVGKYINPATAKRPAAEDDGGPSTSGAALKKAKGRSGFGDFSSW</sequence>
<evidence type="ECO:0000256" key="17">
    <source>
        <dbReference type="ARBA" id="ARBA00061807"/>
    </source>
</evidence>
<dbReference type="Proteomes" id="UP000472267">
    <property type="component" value="Chromosome 12"/>
</dbReference>
<dbReference type="PANTHER" id="PTHR45625">
    <property type="entry name" value="PEPTIDYL-PROLYL CIS-TRANS ISOMERASE-RELATED"/>
    <property type="match status" value="1"/>
</dbReference>
<dbReference type="FunFam" id="2.40.100.10:FF:000018">
    <property type="entry name" value="Peptidyl-prolyl cis-trans isomerase-like 2"/>
    <property type="match status" value="1"/>
</dbReference>
<dbReference type="InterPro" id="IPR003613">
    <property type="entry name" value="Ubox_domain"/>
</dbReference>
<comment type="function">
    <text evidence="16">Has a ubiquitin-protein ligase activity acting as an E3 ubiquitin protein ligase or as an ubiquitin-ubiquitin ligase promoting elongation of ubiquitin chains on substrates. By mediating 'Lys-48'-linked polyubiquitination of proteins could target them for proteasomal degradation. May also function as a chaperone, playing a role in transport to the cell membrane of BSG/Basigin for instance. Probable inactive PPIase with no peptidyl-prolyl cis-trans isomerase activity. As a component of the minor spliceosome, involved in the splicing of U12-type introns in pre-mRNAs.</text>
</comment>
<dbReference type="PROSITE" id="PS50072">
    <property type="entry name" value="CSA_PPIASE_2"/>
    <property type="match status" value="1"/>
</dbReference>
<dbReference type="InterPro" id="IPR029000">
    <property type="entry name" value="Cyclophilin-like_dom_sf"/>
</dbReference>
<reference evidence="24" key="3">
    <citation type="submission" date="2025-09" db="UniProtKB">
        <authorList>
            <consortium name="Ensembl"/>
        </authorList>
    </citation>
    <scope>IDENTIFICATION</scope>
</reference>
<keyword evidence="7" id="KW-0507">mRNA processing</keyword>